<dbReference type="RefSeq" id="WP_380720348.1">
    <property type="nucleotide sequence ID" value="NZ_JBHTLK010000013.1"/>
</dbReference>
<feature type="domain" description="Ricin B lectin" evidence="1">
    <location>
        <begin position="2"/>
        <end position="51"/>
    </location>
</feature>
<name>A0ABW3QGW9_9PSEU</name>
<dbReference type="PROSITE" id="PS50231">
    <property type="entry name" value="RICIN_B_LECTIN"/>
    <property type="match status" value="1"/>
</dbReference>
<dbReference type="Proteomes" id="UP001597168">
    <property type="component" value="Unassembled WGS sequence"/>
</dbReference>
<organism evidence="2 3">
    <name type="scientific">Saccharothrix hoggarensis</name>
    <dbReference type="NCBI Taxonomy" id="913853"/>
    <lineage>
        <taxon>Bacteria</taxon>
        <taxon>Bacillati</taxon>
        <taxon>Actinomycetota</taxon>
        <taxon>Actinomycetes</taxon>
        <taxon>Pseudonocardiales</taxon>
        <taxon>Pseudonocardiaceae</taxon>
        <taxon>Saccharothrix</taxon>
    </lineage>
</organism>
<dbReference type="InterPro" id="IPR000772">
    <property type="entry name" value="Ricin_B_lectin"/>
</dbReference>
<sequence length="54" mass="6013">MWRLRPSTDGPWRVQNKNSGKVLAVDGMSLGDSAQVVQFSDSGTPDHLWRFLPA</sequence>
<protein>
    <submittedName>
        <fullName evidence="2">RICIN domain-containing protein</fullName>
    </submittedName>
</protein>
<dbReference type="Pfam" id="PF14200">
    <property type="entry name" value="RicinB_lectin_2"/>
    <property type="match status" value="1"/>
</dbReference>
<evidence type="ECO:0000313" key="2">
    <source>
        <dbReference type="EMBL" id="MFD1146484.1"/>
    </source>
</evidence>
<comment type="caution">
    <text evidence="2">The sequence shown here is derived from an EMBL/GenBank/DDBJ whole genome shotgun (WGS) entry which is preliminary data.</text>
</comment>
<dbReference type="EMBL" id="JBHTLK010000013">
    <property type="protein sequence ID" value="MFD1146484.1"/>
    <property type="molecule type" value="Genomic_DNA"/>
</dbReference>
<dbReference type="InterPro" id="IPR035992">
    <property type="entry name" value="Ricin_B-like_lectins"/>
</dbReference>
<evidence type="ECO:0000259" key="1">
    <source>
        <dbReference type="Pfam" id="PF14200"/>
    </source>
</evidence>
<proteinExistence type="predicted"/>
<accession>A0ABW3QGW9</accession>
<gene>
    <name evidence="2" type="ORF">ACFQ3T_05045</name>
</gene>
<dbReference type="CDD" id="cd00161">
    <property type="entry name" value="beta-trefoil_Ricin-like"/>
    <property type="match status" value="1"/>
</dbReference>
<evidence type="ECO:0000313" key="3">
    <source>
        <dbReference type="Proteomes" id="UP001597168"/>
    </source>
</evidence>
<dbReference type="SUPFAM" id="SSF50370">
    <property type="entry name" value="Ricin B-like lectins"/>
    <property type="match status" value="1"/>
</dbReference>
<reference evidence="3" key="1">
    <citation type="journal article" date="2019" name="Int. J. Syst. Evol. Microbiol.">
        <title>The Global Catalogue of Microorganisms (GCM) 10K type strain sequencing project: providing services to taxonomists for standard genome sequencing and annotation.</title>
        <authorList>
            <consortium name="The Broad Institute Genomics Platform"/>
            <consortium name="The Broad Institute Genome Sequencing Center for Infectious Disease"/>
            <person name="Wu L."/>
            <person name="Ma J."/>
        </authorList>
    </citation>
    <scope>NUCLEOTIDE SEQUENCE [LARGE SCALE GENOMIC DNA]</scope>
    <source>
        <strain evidence="3">CCUG 60214</strain>
    </source>
</reference>
<keyword evidence="3" id="KW-1185">Reference proteome</keyword>
<dbReference type="Gene3D" id="2.80.10.50">
    <property type="match status" value="1"/>
</dbReference>